<comment type="caution">
    <text evidence="2">The sequence shown here is derived from an EMBL/GenBank/DDBJ whole genome shotgun (WGS) entry which is preliminary data.</text>
</comment>
<gene>
    <name evidence="2" type="ORF">ACFFJ8_31025</name>
</gene>
<reference evidence="2 3" key="1">
    <citation type="submission" date="2024-09" db="EMBL/GenBank/DDBJ databases">
        <authorList>
            <person name="Sun Q."/>
            <person name="Mori K."/>
        </authorList>
    </citation>
    <scope>NUCLEOTIDE SEQUENCE [LARGE SCALE GENOMIC DNA]</scope>
    <source>
        <strain evidence="2 3">CCM 4839</strain>
    </source>
</reference>
<evidence type="ECO:0000313" key="2">
    <source>
        <dbReference type="EMBL" id="MFC0395792.1"/>
    </source>
</evidence>
<protein>
    <submittedName>
        <fullName evidence="2">Cthe_2314 family HEPN domain-containing protein</fullName>
    </submittedName>
</protein>
<evidence type="ECO:0000313" key="3">
    <source>
        <dbReference type="Proteomes" id="UP001589818"/>
    </source>
</evidence>
<accession>A0ABV6JJD3</accession>
<sequence length="236" mass="28313">MLRMIFDEQPRQADGKLLIAMQAMERFRSMLNKQIERHSDSKHKLRKYEIWTLGLLASLDELEQSQYVSQKFAVKVTSGSVDAMSPAERRDYNRYVYFDKNAFIRLFSILDKLGTLLNDILELQTERFKAHFSYFTVLRNMRQRNSHPELMIALNDLKERYKEPMGRMRKRRNTEIHYMNSEMQDDLMQSHDAYGSGYRLENLQAQTEDLKQGMDLVIESLRLSFEYTERWMRNRL</sequence>
<dbReference type="EMBL" id="JBHLVF010000047">
    <property type="protein sequence ID" value="MFC0395792.1"/>
    <property type="molecule type" value="Genomic_DNA"/>
</dbReference>
<feature type="domain" description="Cthe-2314-like HEPN" evidence="1">
    <location>
        <begin position="51"/>
        <end position="228"/>
    </location>
</feature>
<dbReference type="RefSeq" id="WP_204817643.1">
    <property type="nucleotide sequence ID" value="NZ_JANHOF010000002.1"/>
</dbReference>
<dbReference type="InterPro" id="IPR041394">
    <property type="entry name" value="HEPN_Cthe2314"/>
</dbReference>
<organism evidence="2 3">
    <name type="scientific">Paenibacillus mendelii</name>
    <dbReference type="NCBI Taxonomy" id="206163"/>
    <lineage>
        <taxon>Bacteria</taxon>
        <taxon>Bacillati</taxon>
        <taxon>Bacillota</taxon>
        <taxon>Bacilli</taxon>
        <taxon>Bacillales</taxon>
        <taxon>Paenibacillaceae</taxon>
        <taxon>Paenibacillus</taxon>
    </lineage>
</organism>
<name>A0ABV6JJD3_9BACL</name>
<proteinExistence type="predicted"/>
<keyword evidence="3" id="KW-1185">Reference proteome</keyword>
<dbReference type="Proteomes" id="UP001589818">
    <property type="component" value="Unassembled WGS sequence"/>
</dbReference>
<evidence type="ECO:0000259" key="1">
    <source>
        <dbReference type="Pfam" id="PF18730"/>
    </source>
</evidence>
<dbReference type="Pfam" id="PF18730">
    <property type="entry name" value="HEPN_Cthe2314"/>
    <property type="match status" value="1"/>
</dbReference>